<comment type="caution">
    <text evidence="5">The sequence shown here is derived from an EMBL/GenBank/DDBJ whole genome shotgun (WGS) entry which is preliminary data.</text>
</comment>
<dbReference type="GO" id="GO:0008270">
    <property type="term" value="F:zinc ion binding"/>
    <property type="evidence" value="ECO:0007669"/>
    <property type="project" value="InterPro"/>
</dbReference>
<dbReference type="SMART" id="SM00066">
    <property type="entry name" value="GAL4"/>
    <property type="match status" value="1"/>
</dbReference>
<name>A0A179G0W3_METCM</name>
<evidence type="ECO:0000259" key="4">
    <source>
        <dbReference type="PROSITE" id="PS50048"/>
    </source>
</evidence>
<evidence type="ECO:0000313" key="5">
    <source>
        <dbReference type="EMBL" id="OAQ71347.1"/>
    </source>
</evidence>
<dbReference type="CDD" id="cd00067">
    <property type="entry name" value="GAL4"/>
    <property type="match status" value="1"/>
</dbReference>
<dbReference type="InterPro" id="IPR001138">
    <property type="entry name" value="Zn2Cys6_DnaBD"/>
</dbReference>
<dbReference type="PANTHER" id="PTHR37534">
    <property type="entry name" value="TRANSCRIPTIONAL ACTIVATOR PROTEIN UGA3"/>
    <property type="match status" value="1"/>
</dbReference>
<dbReference type="Pfam" id="PF00172">
    <property type="entry name" value="Zn_clus"/>
    <property type="match status" value="1"/>
</dbReference>
<keyword evidence="6" id="KW-1185">Reference proteome</keyword>
<organism evidence="5 6">
    <name type="scientific">Pochonia chlamydosporia 170</name>
    <dbReference type="NCBI Taxonomy" id="1380566"/>
    <lineage>
        <taxon>Eukaryota</taxon>
        <taxon>Fungi</taxon>
        <taxon>Dikarya</taxon>
        <taxon>Ascomycota</taxon>
        <taxon>Pezizomycotina</taxon>
        <taxon>Sordariomycetes</taxon>
        <taxon>Hypocreomycetidae</taxon>
        <taxon>Hypocreales</taxon>
        <taxon>Clavicipitaceae</taxon>
        <taxon>Pochonia</taxon>
    </lineage>
</organism>
<accession>A0A179G0W3</accession>
<dbReference type="EMBL" id="LSBJ02000002">
    <property type="protein sequence ID" value="OAQ71347.1"/>
    <property type="molecule type" value="Genomic_DNA"/>
</dbReference>
<dbReference type="KEGG" id="pchm:VFPPC_03660"/>
<dbReference type="GO" id="GO:0000981">
    <property type="term" value="F:DNA-binding transcription factor activity, RNA polymerase II-specific"/>
    <property type="evidence" value="ECO:0007669"/>
    <property type="project" value="InterPro"/>
</dbReference>
<dbReference type="Proteomes" id="UP000078397">
    <property type="component" value="Unassembled WGS sequence"/>
</dbReference>
<dbReference type="InterPro" id="IPR021858">
    <property type="entry name" value="Fun_TF"/>
</dbReference>
<feature type="region of interest" description="Disordered" evidence="3">
    <location>
        <begin position="1"/>
        <end position="46"/>
    </location>
</feature>
<dbReference type="PROSITE" id="PS00463">
    <property type="entry name" value="ZN2_CY6_FUNGAL_1"/>
    <property type="match status" value="1"/>
</dbReference>
<dbReference type="RefSeq" id="XP_018147884.1">
    <property type="nucleotide sequence ID" value="XM_018283136.1"/>
</dbReference>
<reference evidence="5 6" key="1">
    <citation type="journal article" date="2016" name="PLoS Pathog.">
        <title>Biosynthesis of antibiotic leucinostatins in bio-control fungus Purpureocillium lilacinum and their inhibition on phytophthora revealed by genome mining.</title>
        <authorList>
            <person name="Wang G."/>
            <person name="Liu Z."/>
            <person name="Lin R."/>
            <person name="Li E."/>
            <person name="Mao Z."/>
            <person name="Ling J."/>
            <person name="Yang Y."/>
            <person name="Yin W.B."/>
            <person name="Xie B."/>
        </authorList>
    </citation>
    <scope>NUCLEOTIDE SEQUENCE [LARGE SCALE GENOMIC DNA]</scope>
    <source>
        <strain evidence="5">170</strain>
    </source>
</reference>
<protein>
    <submittedName>
        <fullName evidence="5">C6 zinc finger domain-containing protein</fullName>
    </submittedName>
</protein>
<dbReference type="GO" id="GO:0005634">
    <property type="term" value="C:nucleus"/>
    <property type="evidence" value="ECO:0007669"/>
    <property type="project" value="UniProtKB-SubCell"/>
</dbReference>
<keyword evidence="2" id="KW-0539">Nucleus</keyword>
<dbReference type="GO" id="GO:0000976">
    <property type="term" value="F:transcription cis-regulatory region binding"/>
    <property type="evidence" value="ECO:0007669"/>
    <property type="project" value="TreeGrafter"/>
</dbReference>
<dbReference type="STRING" id="1380566.A0A179G0W3"/>
<evidence type="ECO:0000256" key="1">
    <source>
        <dbReference type="ARBA" id="ARBA00004123"/>
    </source>
</evidence>
<dbReference type="SUPFAM" id="SSF57701">
    <property type="entry name" value="Zn2/Cys6 DNA-binding domain"/>
    <property type="match status" value="1"/>
</dbReference>
<dbReference type="GeneID" id="28847130"/>
<feature type="domain" description="Zn(2)-C6 fungal-type" evidence="4">
    <location>
        <begin position="52"/>
        <end position="80"/>
    </location>
</feature>
<dbReference type="OrthoDB" id="5386330at2759"/>
<dbReference type="Pfam" id="PF11951">
    <property type="entry name" value="Fungal_trans_2"/>
    <property type="match status" value="1"/>
</dbReference>
<comment type="subcellular location">
    <subcellularLocation>
        <location evidence="1">Nucleus</location>
    </subcellularLocation>
</comment>
<proteinExistence type="predicted"/>
<dbReference type="PROSITE" id="PS50048">
    <property type="entry name" value="ZN2_CY6_FUNGAL_2"/>
    <property type="match status" value="1"/>
</dbReference>
<sequence>MQKQEKKSSTESPPEDQGSTTATEIKRETSPPPVVGNRKPRQKRWAPKLKTGCKTCRTRRVKCDETKPYCKQCTSRGKWCEGYGITAAILPTMLSGSSQQSSNSVMLAPILPARGQSSRSMVQQHNRPLPKVTAEPVPPSWNLMEAFRYFYGIMAPEYMENSLGDSQYDSQFLAPPTFIIEHSFLMVVTAHRIRAASQMSGLLPAPDQMPAISHIWERFHHHMIQSLDNVNRQISGPDVAIGVFYRIMDILHVELTLLSPTWRGHIEGCATLIRLYGGIHRVLRLSIGKPSPILAIQLILIIATLANTTGPSNNQMGGFSDWSEHDIRTVYSTTMYSEVPCPTELFLNIMEISRLRGLVATLTPPYSDAIWPAISNVFNKIDSFVPENWTEPYTVPDKPEMTLIARIYKSATTLYAVLSLPPPPIISRTKGPSQAASEASYKRSKIAARDRLFQETVEAMATLKPNLSLCWPLAVLGASLVDVDGESPERTFVEKSLRTISRTPQVYYGPTLSLVKLMAFWKSGKTGWDECFDEPCSVMA</sequence>
<evidence type="ECO:0000256" key="2">
    <source>
        <dbReference type="ARBA" id="ARBA00023242"/>
    </source>
</evidence>
<gene>
    <name evidence="5" type="ORF">VFPPC_03660</name>
</gene>
<dbReference type="PANTHER" id="PTHR37534:SF15">
    <property type="entry name" value="ZN(II)2CYS6 TRANSCRIPTION FACTOR (EUROFUNG)"/>
    <property type="match status" value="1"/>
</dbReference>
<dbReference type="Gene3D" id="4.10.240.10">
    <property type="entry name" value="Zn(2)-C6 fungal-type DNA-binding domain"/>
    <property type="match status" value="1"/>
</dbReference>
<dbReference type="GO" id="GO:0045944">
    <property type="term" value="P:positive regulation of transcription by RNA polymerase II"/>
    <property type="evidence" value="ECO:0007669"/>
    <property type="project" value="TreeGrafter"/>
</dbReference>
<dbReference type="InterPro" id="IPR036864">
    <property type="entry name" value="Zn2-C6_fun-type_DNA-bd_sf"/>
</dbReference>
<dbReference type="AlphaFoldDB" id="A0A179G0W3"/>
<evidence type="ECO:0000313" key="6">
    <source>
        <dbReference type="Proteomes" id="UP000078397"/>
    </source>
</evidence>
<evidence type="ECO:0000256" key="3">
    <source>
        <dbReference type="SAM" id="MobiDB-lite"/>
    </source>
</evidence>